<accession>A0AAE9ZG04</accession>
<dbReference type="InterPro" id="IPR027385">
    <property type="entry name" value="Beta-barrel_OMP"/>
</dbReference>
<gene>
    <name evidence="4" type="ORF">PUV54_03485</name>
</gene>
<name>A0AAE9ZG04_9PROT</name>
<protein>
    <submittedName>
        <fullName evidence="4">Outer membrane beta-barrel protein</fullName>
    </submittedName>
</protein>
<organism evidence="4 5">
    <name type="scientific">Hyphococcus flavus</name>
    <dbReference type="NCBI Taxonomy" id="1866326"/>
    <lineage>
        <taxon>Bacteria</taxon>
        <taxon>Pseudomonadati</taxon>
        <taxon>Pseudomonadota</taxon>
        <taxon>Alphaproteobacteria</taxon>
        <taxon>Parvularculales</taxon>
        <taxon>Parvularculaceae</taxon>
        <taxon>Hyphococcus</taxon>
    </lineage>
</organism>
<dbReference type="KEGG" id="hfl:PUV54_03485"/>
<dbReference type="Pfam" id="PF13505">
    <property type="entry name" value="OMP_b-brl"/>
    <property type="match status" value="1"/>
</dbReference>
<proteinExistence type="predicted"/>
<dbReference type="AlphaFoldDB" id="A0AAE9ZG04"/>
<evidence type="ECO:0000256" key="1">
    <source>
        <dbReference type="ARBA" id="ARBA00022729"/>
    </source>
</evidence>
<dbReference type="InterPro" id="IPR011250">
    <property type="entry name" value="OMP/PagP_B-barrel"/>
</dbReference>
<dbReference type="Gene3D" id="2.40.160.20">
    <property type="match status" value="1"/>
</dbReference>
<dbReference type="SUPFAM" id="SSF56925">
    <property type="entry name" value="OMPA-like"/>
    <property type="match status" value="1"/>
</dbReference>
<evidence type="ECO:0000313" key="4">
    <source>
        <dbReference type="EMBL" id="WDI32253.1"/>
    </source>
</evidence>
<keyword evidence="1 2" id="KW-0732">Signal</keyword>
<sequence length="199" mass="20696">MRHIMLAAALCVTAATSAHADPYGKIFGGATFPSDQDITADFPSIGSGAGEIDTKAGYLVGGALGADLSKFFAIEGEVAYRSKGVNGIIVEDFGLPIDGNINALSFMGNAIVKSPFENGFTPYIGAGAGGARVGGPGDHDLVFAWQGIGGVSKNLSQRISAGVEYRYLDAATSTFSDGVDTLEMEYDSHSINLVLMRKF</sequence>
<reference evidence="4" key="1">
    <citation type="submission" date="2023-02" db="EMBL/GenBank/DDBJ databases">
        <title>Genome sequence of Hyphococcus flavus.</title>
        <authorList>
            <person name="Rong J.-C."/>
            <person name="Zhao Q."/>
            <person name="Yi M."/>
            <person name="Wu J.-Y."/>
        </authorList>
    </citation>
    <scope>NUCLEOTIDE SEQUENCE</scope>
    <source>
        <strain evidence="4">MCCC 1K03223</strain>
    </source>
</reference>
<feature type="chain" id="PRO_5042143446" evidence="2">
    <location>
        <begin position="21"/>
        <end position="199"/>
    </location>
</feature>
<feature type="domain" description="Outer membrane protein beta-barrel" evidence="3">
    <location>
        <begin position="6"/>
        <end position="199"/>
    </location>
</feature>
<feature type="signal peptide" evidence="2">
    <location>
        <begin position="1"/>
        <end position="20"/>
    </location>
</feature>
<dbReference type="EMBL" id="CP118166">
    <property type="protein sequence ID" value="WDI32253.1"/>
    <property type="molecule type" value="Genomic_DNA"/>
</dbReference>
<evidence type="ECO:0000256" key="2">
    <source>
        <dbReference type="SAM" id="SignalP"/>
    </source>
</evidence>
<evidence type="ECO:0000259" key="3">
    <source>
        <dbReference type="Pfam" id="PF13505"/>
    </source>
</evidence>
<dbReference type="RefSeq" id="WP_274494172.1">
    <property type="nucleotide sequence ID" value="NZ_CP118166.1"/>
</dbReference>
<keyword evidence="5" id="KW-1185">Reference proteome</keyword>
<evidence type="ECO:0000313" key="5">
    <source>
        <dbReference type="Proteomes" id="UP001214043"/>
    </source>
</evidence>
<dbReference type="Proteomes" id="UP001214043">
    <property type="component" value="Chromosome"/>
</dbReference>